<feature type="transmembrane region" description="Helical" evidence="7">
    <location>
        <begin position="207"/>
        <end position="231"/>
    </location>
</feature>
<feature type="transmembrane region" description="Helical" evidence="7">
    <location>
        <begin position="281"/>
        <end position="300"/>
    </location>
</feature>
<comment type="similarity">
    <text evidence="2">Belongs to the major facilitator superfamily. TCR/Tet family.</text>
</comment>
<accession>A0A3R7F2Y6</accession>
<evidence type="ECO:0000256" key="2">
    <source>
        <dbReference type="ARBA" id="ARBA00007520"/>
    </source>
</evidence>
<name>A0A3R7F2Y6_9EURO</name>
<feature type="transmembrane region" description="Helical" evidence="7">
    <location>
        <begin position="521"/>
        <end position="540"/>
    </location>
</feature>
<feature type="transmembrane region" description="Helical" evidence="7">
    <location>
        <begin position="443"/>
        <end position="464"/>
    </location>
</feature>
<feature type="transmembrane region" description="Helical" evidence="7">
    <location>
        <begin position="251"/>
        <end position="269"/>
    </location>
</feature>
<evidence type="ECO:0000256" key="4">
    <source>
        <dbReference type="ARBA" id="ARBA00022989"/>
    </source>
</evidence>
<feature type="region of interest" description="Disordered" evidence="6">
    <location>
        <begin position="1"/>
        <end position="22"/>
    </location>
</feature>
<feature type="transmembrane region" description="Helical" evidence="7">
    <location>
        <begin position="476"/>
        <end position="501"/>
    </location>
</feature>
<keyword evidence="5 7" id="KW-0472">Membrane</keyword>
<evidence type="ECO:0000256" key="5">
    <source>
        <dbReference type="ARBA" id="ARBA00023136"/>
    </source>
</evidence>
<dbReference type="CDD" id="cd17502">
    <property type="entry name" value="MFS_Azr1_MDR_like"/>
    <property type="match status" value="1"/>
</dbReference>
<dbReference type="FunFam" id="1.20.1250.20:FF:000196">
    <property type="entry name" value="MFS toxin efflux pump (AflT)"/>
    <property type="match status" value="1"/>
</dbReference>
<evidence type="ECO:0000256" key="6">
    <source>
        <dbReference type="SAM" id="MobiDB-lite"/>
    </source>
</evidence>
<evidence type="ECO:0000259" key="8">
    <source>
        <dbReference type="PROSITE" id="PS50850"/>
    </source>
</evidence>
<organism evidence="9 10">
    <name type="scientific">Aspergillus turcosus</name>
    <dbReference type="NCBI Taxonomy" id="1245748"/>
    <lineage>
        <taxon>Eukaryota</taxon>
        <taxon>Fungi</taxon>
        <taxon>Dikarya</taxon>
        <taxon>Ascomycota</taxon>
        <taxon>Pezizomycotina</taxon>
        <taxon>Eurotiomycetes</taxon>
        <taxon>Eurotiomycetidae</taxon>
        <taxon>Eurotiales</taxon>
        <taxon>Aspergillaceae</taxon>
        <taxon>Aspergillus</taxon>
        <taxon>Aspergillus subgen. Fumigati</taxon>
    </lineage>
</organism>
<dbReference type="EMBL" id="NIDN02000198">
    <property type="protein sequence ID" value="RLL94553.1"/>
    <property type="molecule type" value="Genomic_DNA"/>
</dbReference>
<sequence length="549" mass="58294">METAARVTSTPGTSDAPAPTKEVLSCPVEDEKIEENSGLETPPPTLSGLKSVAVFTVLCLAVFLVALDNTIIATAIPRITDEFRALDAVGWYGSSYLLTTCMFQLVFGKLYGYFPMKLVFLCAILVFEIGSTVCGAAPSSDAFIVGRAIAGLGASGIFQGAMVIVAYSVEPRKRPMYNGIFGSIYGVSSIIGPLLGGAFTSHVSWRWCFYINLPIGGVVVVILAVFLHLPASLQTETGTSIKGWVRHMDPLGIITFLPAIVCLLLALQWGGNTYSWSNARIIALFVLSGLLVAAFILIQIKQQDNAMVPPRIIRMHSVLFASLFMVLLAGGYFTIVYYLPIWFQAIKGASPVQSGIMCLPLMLSMVLFSFVTGGGVTALGKFLPFFYAATVLSTIAAGLMTTFTVTTGHSKWIGYQVLLGSGVGMGIQLPIIATQAVLPPADIPVGTAIMTFCQTFGGAIFVSVSQAVFTNRLRSGILALVPGISPSIVTEIGATNLSSVIPPEYMDGARQVYNSALVSAWYLATGLLGASIIGAIGMPWKASLRTVNK</sequence>
<keyword evidence="4 7" id="KW-1133">Transmembrane helix</keyword>
<feature type="domain" description="Major facilitator superfamily (MFS) profile" evidence="8">
    <location>
        <begin position="54"/>
        <end position="543"/>
    </location>
</feature>
<dbReference type="GO" id="GO:0005886">
    <property type="term" value="C:plasma membrane"/>
    <property type="evidence" value="ECO:0007669"/>
    <property type="project" value="TreeGrafter"/>
</dbReference>
<keyword evidence="3 7" id="KW-0812">Transmembrane</keyword>
<protein>
    <recommendedName>
        <fullName evidence="8">Major facilitator superfamily (MFS) profile domain-containing protein</fullName>
    </recommendedName>
</protein>
<feature type="transmembrane region" description="Helical" evidence="7">
    <location>
        <begin position="88"/>
        <end position="106"/>
    </location>
</feature>
<feature type="transmembrane region" description="Helical" evidence="7">
    <location>
        <begin position="149"/>
        <end position="169"/>
    </location>
</feature>
<evidence type="ECO:0000256" key="7">
    <source>
        <dbReference type="SAM" id="Phobius"/>
    </source>
</evidence>
<feature type="transmembrane region" description="Helical" evidence="7">
    <location>
        <begin position="355"/>
        <end position="379"/>
    </location>
</feature>
<evidence type="ECO:0000313" key="9">
    <source>
        <dbReference type="EMBL" id="RLL94553.1"/>
    </source>
</evidence>
<dbReference type="Gene3D" id="1.20.1720.10">
    <property type="entry name" value="Multidrug resistance protein D"/>
    <property type="match status" value="1"/>
</dbReference>
<comment type="caution">
    <text evidence="9">The sequence shown here is derived from an EMBL/GenBank/DDBJ whole genome shotgun (WGS) entry which is preliminary data.</text>
</comment>
<dbReference type="FunFam" id="1.20.1720.10:FF:000012">
    <property type="entry name" value="MFS toxin efflux pump (AflT)"/>
    <property type="match status" value="1"/>
</dbReference>
<dbReference type="Gene3D" id="1.20.1250.20">
    <property type="entry name" value="MFS general substrate transporter like domains"/>
    <property type="match status" value="1"/>
</dbReference>
<feature type="compositionally biased region" description="Polar residues" evidence="6">
    <location>
        <begin position="1"/>
        <end position="13"/>
    </location>
</feature>
<keyword evidence="10" id="KW-1185">Reference proteome</keyword>
<proteinExistence type="inferred from homology"/>
<evidence type="ECO:0000256" key="3">
    <source>
        <dbReference type="ARBA" id="ARBA00022692"/>
    </source>
</evidence>
<gene>
    <name evidence="9" type="ORF">CFD26_102399</name>
</gene>
<dbReference type="InterPro" id="IPR011701">
    <property type="entry name" value="MFS"/>
</dbReference>
<dbReference type="InterPro" id="IPR036259">
    <property type="entry name" value="MFS_trans_sf"/>
</dbReference>
<evidence type="ECO:0000256" key="1">
    <source>
        <dbReference type="ARBA" id="ARBA00004141"/>
    </source>
</evidence>
<feature type="transmembrane region" description="Helical" evidence="7">
    <location>
        <begin position="320"/>
        <end position="343"/>
    </location>
</feature>
<feature type="transmembrane region" description="Helical" evidence="7">
    <location>
        <begin position="118"/>
        <end position="137"/>
    </location>
</feature>
<dbReference type="STRING" id="1245748.A0A3R7F2Y6"/>
<dbReference type="PANTHER" id="PTHR23501">
    <property type="entry name" value="MAJOR FACILITATOR SUPERFAMILY"/>
    <property type="match status" value="1"/>
</dbReference>
<dbReference type="GO" id="GO:0022857">
    <property type="term" value="F:transmembrane transporter activity"/>
    <property type="evidence" value="ECO:0007669"/>
    <property type="project" value="InterPro"/>
</dbReference>
<dbReference type="PROSITE" id="PS50850">
    <property type="entry name" value="MFS"/>
    <property type="match status" value="1"/>
</dbReference>
<feature type="transmembrane region" description="Helical" evidence="7">
    <location>
        <begin position="52"/>
        <end position="76"/>
    </location>
</feature>
<comment type="subcellular location">
    <subcellularLocation>
        <location evidence="1">Membrane</location>
        <topology evidence="1">Multi-pass membrane protein</topology>
    </subcellularLocation>
</comment>
<evidence type="ECO:0000313" key="10">
    <source>
        <dbReference type="Proteomes" id="UP000215289"/>
    </source>
</evidence>
<dbReference type="Pfam" id="PF07690">
    <property type="entry name" value="MFS_1"/>
    <property type="match status" value="1"/>
</dbReference>
<reference evidence="9 10" key="1">
    <citation type="submission" date="2018-08" db="EMBL/GenBank/DDBJ databases">
        <title>Draft genome sequences of two Aspergillus turcosus clinical strains isolated from bronchoalveolar lavage fluid: one azole-susceptible and the other azole-resistant.</title>
        <authorList>
            <person name="Parent-Michaud M."/>
            <person name="Dufresne P.J."/>
            <person name="Fournier E."/>
            <person name="Martineau C."/>
            <person name="Moreira S."/>
            <person name="Perkins V."/>
            <person name="De Repentigny L."/>
            <person name="Dufresne S.F."/>
        </authorList>
    </citation>
    <scope>NUCLEOTIDE SEQUENCE [LARGE SCALE GENOMIC DNA]</scope>
    <source>
        <strain evidence="9">HMR AF 1038</strain>
    </source>
</reference>
<dbReference type="OrthoDB" id="10021397at2759"/>
<dbReference type="InterPro" id="IPR020846">
    <property type="entry name" value="MFS_dom"/>
</dbReference>
<dbReference type="PANTHER" id="PTHR23501:SF199">
    <property type="entry name" value="MFS EFFLUX TRANSPORTER INPD-RELATED"/>
    <property type="match status" value="1"/>
</dbReference>
<dbReference type="AlphaFoldDB" id="A0A3R7F2Y6"/>
<dbReference type="Proteomes" id="UP000215289">
    <property type="component" value="Unassembled WGS sequence"/>
</dbReference>
<dbReference type="PRINTS" id="PR01036">
    <property type="entry name" value="TCRTETB"/>
</dbReference>
<feature type="transmembrane region" description="Helical" evidence="7">
    <location>
        <begin position="385"/>
        <end position="405"/>
    </location>
</feature>
<feature type="transmembrane region" description="Helical" evidence="7">
    <location>
        <begin position="175"/>
        <end position="195"/>
    </location>
</feature>
<dbReference type="SUPFAM" id="SSF103473">
    <property type="entry name" value="MFS general substrate transporter"/>
    <property type="match status" value="1"/>
</dbReference>